<accession>A0A1H6LMW9</accession>
<organism evidence="2 3">
    <name type="scientific">Mycolicibacterium rutilum</name>
    <name type="common">Mycobacterium rutilum</name>
    <dbReference type="NCBI Taxonomy" id="370526"/>
    <lineage>
        <taxon>Bacteria</taxon>
        <taxon>Bacillati</taxon>
        <taxon>Actinomycetota</taxon>
        <taxon>Actinomycetes</taxon>
        <taxon>Mycobacteriales</taxon>
        <taxon>Mycobacteriaceae</taxon>
        <taxon>Mycolicibacterium</taxon>
    </lineage>
</organism>
<protein>
    <recommendedName>
        <fullName evidence="4">Secreted protein</fullName>
    </recommendedName>
</protein>
<keyword evidence="1" id="KW-0732">Signal</keyword>
<keyword evidence="3" id="KW-1185">Reference proteome</keyword>
<dbReference type="STRING" id="370526.SAMN04489835_5007"/>
<evidence type="ECO:0008006" key="4">
    <source>
        <dbReference type="Google" id="ProtNLM"/>
    </source>
</evidence>
<proteinExistence type="predicted"/>
<feature type="signal peptide" evidence="1">
    <location>
        <begin position="1"/>
        <end position="24"/>
    </location>
</feature>
<dbReference type="EMBL" id="LT629971">
    <property type="protein sequence ID" value="SEH86250.1"/>
    <property type="molecule type" value="Genomic_DNA"/>
</dbReference>
<dbReference type="Proteomes" id="UP000182915">
    <property type="component" value="Chromosome I"/>
</dbReference>
<evidence type="ECO:0000313" key="3">
    <source>
        <dbReference type="Proteomes" id="UP000182915"/>
    </source>
</evidence>
<sequence>MIRALATAAVALVCAVGVATPARAQDEVAINGTFTVFSDGRFAETNDSRHDEYSVTQTWTVTSTCTTYQDCAGRVVSDQGWSGDLVYMSGRWKVTRTVPDWEPCIDGTAHPGKQSFMFWAVYPPEPGRYVGWDKTEGPSGACGFNKVLDVEMPLTVTRIN</sequence>
<name>A0A1H6LMW9_MYCRU</name>
<reference evidence="3" key="1">
    <citation type="submission" date="2016-10" db="EMBL/GenBank/DDBJ databases">
        <authorList>
            <person name="Varghese N."/>
            <person name="Submissions S."/>
        </authorList>
    </citation>
    <scope>NUCLEOTIDE SEQUENCE [LARGE SCALE GENOMIC DNA]</scope>
    <source>
        <strain evidence="3">DSM 45405</strain>
    </source>
</reference>
<evidence type="ECO:0000256" key="1">
    <source>
        <dbReference type="SAM" id="SignalP"/>
    </source>
</evidence>
<gene>
    <name evidence="2" type="ORF">SAMN04489835_5007</name>
</gene>
<feature type="chain" id="PRO_5009298505" description="Secreted protein" evidence="1">
    <location>
        <begin position="25"/>
        <end position="160"/>
    </location>
</feature>
<dbReference type="RefSeq" id="WP_235632088.1">
    <property type="nucleotide sequence ID" value="NZ_LT629971.1"/>
</dbReference>
<dbReference type="AlphaFoldDB" id="A0A1H6LMW9"/>
<evidence type="ECO:0000313" key="2">
    <source>
        <dbReference type="EMBL" id="SEH86250.1"/>
    </source>
</evidence>